<dbReference type="SUPFAM" id="SSF161098">
    <property type="entry name" value="MetI-like"/>
    <property type="match status" value="1"/>
</dbReference>
<feature type="region of interest" description="Disordered" evidence="8">
    <location>
        <begin position="1"/>
        <end position="25"/>
    </location>
</feature>
<dbReference type="Proteomes" id="UP000773064">
    <property type="component" value="Unassembled WGS sequence"/>
</dbReference>
<dbReference type="RefSeq" id="WP_214358024.1">
    <property type="nucleotide sequence ID" value="NZ_JAFEJS010000004.1"/>
</dbReference>
<evidence type="ECO:0000256" key="7">
    <source>
        <dbReference type="RuleBase" id="RU363032"/>
    </source>
</evidence>
<keyword evidence="3" id="KW-1003">Cell membrane</keyword>
<feature type="transmembrane region" description="Helical" evidence="7">
    <location>
        <begin position="116"/>
        <end position="136"/>
    </location>
</feature>
<keyword evidence="11" id="KW-1185">Reference proteome</keyword>
<sequence>MSAISASAKTAARTRVSGRDRLAAQAPADSSGVKVNDTPVWKKRLGLKGALFGRPFFALFLFSFIIPFVYAIWESLFIKKSSGLGIGTATISFAGLSQYARVFKDADFWTGMGRTALFTCVVTPLIMIFALVEALLLDAARRSAKKAYRFLLLVPYMVPSIVSTLVWVYLYSPDIGPLKKFFAVFGLQVNFFSPQMLWVSMANLLIWINIGFNMLILYGSLTSIDPSLYESAKVDGAGEFRIAWTIKIPMVRGTLLLTGLLSMIGMLQLFDQQLLFRSASPETVTANFTPIMTIYNYTFSAGGDYNYAAALSVVLAIVIAILSAIVYGVTNRKGK</sequence>
<name>A0ABS5UPC7_9BIFI</name>
<dbReference type="PANTHER" id="PTHR30193">
    <property type="entry name" value="ABC TRANSPORTER PERMEASE PROTEIN"/>
    <property type="match status" value="1"/>
</dbReference>
<feature type="transmembrane region" description="Helical" evidence="7">
    <location>
        <begin position="250"/>
        <end position="270"/>
    </location>
</feature>
<dbReference type="InterPro" id="IPR035906">
    <property type="entry name" value="MetI-like_sf"/>
</dbReference>
<dbReference type="PROSITE" id="PS50928">
    <property type="entry name" value="ABC_TM1"/>
    <property type="match status" value="1"/>
</dbReference>
<feature type="domain" description="ABC transmembrane type-1" evidence="9">
    <location>
        <begin position="112"/>
        <end position="326"/>
    </location>
</feature>
<proteinExistence type="inferred from homology"/>
<accession>A0ABS5UPC7</accession>
<dbReference type="InterPro" id="IPR051393">
    <property type="entry name" value="ABC_transporter_permease"/>
</dbReference>
<keyword evidence="5 7" id="KW-1133">Transmembrane helix</keyword>
<evidence type="ECO:0000256" key="6">
    <source>
        <dbReference type="ARBA" id="ARBA00023136"/>
    </source>
</evidence>
<evidence type="ECO:0000256" key="1">
    <source>
        <dbReference type="ARBA" id="ARBA00004651"/>
    </source>
</evidence>
<comment type="subcellular location">
    <subcellularLocation>
        <location evidence="1 7">Cell membrane</location>
        <topology evidence="1 7">Multi-pass membrane protein</topology>
    </subcellularLocation>
</comment>
<evidence type="ECO:0000259" key="9">
    <source>
        <dbReference type="PROSITE" id="PS50928"/>
    </source>
</evidence>
<dbReference type="InterPro" id="IPR000515">
    <property type="entry name" value="MetI-like"/>
</dbReference>
<dbReference type="Gene3D" id="1.10.3720.10">
    <property type="entry name" value="MetI-like"/>
    <property type="match status" value="1"/>
</dbReference>
<evidence type="ECO:0000256" key="5">
    <source>
        <dbReference type="ARBA" id="ARBA00022989"/>
    </source>
</evidence>
<evidence type="ECO:0000256" key="4">
    <source>
        <dbReference type="ARBA" id="ARBA00022692"/>
    </source>
</evidence>
<comment type="similarity">
    <text evidence="7">Belongs to the binding-protein-dependent transport system permease family.</text>
</comment>
<keyword evidence="2 7" id="KW-0813">Transport</keyword>
<feature type="transmembrane region" description="Helical" evidence="7">
    <location>
        <begin position="51"/>
        <end position="73"/>
    </location>
</feature>
<keyword evidence="4 7" id="KW-0812">Transmembrane</keyword>
<comment type="caution">
    <text evidence="10">The sequence shown here is derived from an EMBL/GenBank/DDBJ whole genome shotgun (WGS) entry which is preliminary data.</text>
</comment>
<keyword evidence="6 7" id="KW-0472">Membrane</keyword>
<evidence type="ECO:0000256" key="3">
    <source>
        <dbReference type="ARBA" id="ARBA00022475"/>
    </source>
</evidence>
<feature type="transmembrane region" description="Helical" evidence="7">
    <location>
        <begin position="307"/>
        <end position="329"/>
    </location>
</feature>
<feature type="transmembrane region" description="Helical" evidence="7">
    <location>
        <begin position="148"/>
        <end position="170"/>
    </location>
</feature>
<evidence type="ECO:0000313" key="11">
    <source>
        <dbReference type="Proteomes" id="UP000773064"/>
    </source>
</evidence>
<evidence type="ECO:0000313" key="10">
    <source>
        <dbReference type="EMBL" id="MBT1172745.1"/>
    </source>
</evidence>
<dbReference type="Pfam" id="PF00528">
    <property type="entry name" value="BPD_transp_1"/>
    <property type="match status" value="1"/>
</dbReference>
<reference evidence="10 11" key="1">
    <citation type="journal article" date="2021" name="Environ. Microbiol.">
        <title>Genetic insights into the dark matter of the mammalian gut microbiota through targeted genome reconstruction.</title>
        <authorList>
            <person name="Lugli G.A."/>
            <person name="Alessandri G."/>
            <person name="Milani C."/>
            <person name="Viappiani A."/>
            <person name="Fontana F."/>
            <person name="Tarracchini C."/>
            <person name="Mancabelli L."/>
            <person name="Argentini C."/>
            <person name="Ruiz L."/>
            <person name="Margolles A."/>
            <person name="van Sinderen D."/>
            <person name="Turroni F."/>
            <person name="Ventura M."/>
        </authorList>
    </citation>
    <scope>NUCLEOTIDE SEQUENCE [LARGE SCALE GENOMIC DNA]</scope>
    <source>
        <strain evidence="10 11">MA2</strain>
    </source>
</reference>
<evidence type="ECO:0000256" key="2">
    <source>
        <dbReference type="ARBA" id="ARBA00022448"/>
    </source>
</evidence>
<dbReference type="CDD" id="cd06261">
    <property type="entry name" value="TM_PBP2"/>
    <property type="match status" value="1"/>
</dbReference>
<dbReference type="PANTHER" id="PTHR30193:SF41">
    <property type="entry name" value="DIACETYLCHITOBIOSE UPTAKE SYSTEM PERMEASE PROTEIN NGCF"/>
    <property type="match status" value="1"/>
</dbReference>
<dbReference type="EMBL" id="JAFEJS010000004">
    <property type="protein sequence ID" value="MBT1172745.1"/>
    <property type="molecule type" value="Genomic_DNA"/>
</dbReference>
<evidence type="ECO:0000256" key="8">
    <source>
        <dbReference type="SAM" id="MobiDB-lite"/>
    </source>
</evidence>
<organism evidence="10 11">
    <name type="scientific">Bifidobacterium santillanense</name>
    <dbReference type="NCBI Taxonomy" id="2809028"/>
    <lineage>
        <taxon>Bacteria</taxon>
        <taxon>Bacillati</taxon>
        <taxon>Actinomycetota</taxon>
        <taxon>Actinomycetes</taxon>
        <taxon>Bifidobacteriales</taxon>
        <taxon>Bifidobacteriaceae</taxon>
        <taxon>Bifidobacterium</taxon>
    </lineage>
</organism>
<protein>
    <submittedName>
        <fullName evidence="10">Sugar ABC transporter permease</fullName>
    </submittedName>
</protein>
<feature type="transmembrane region" description="Helical" evidence="7">
    <location>
        <begin position="196"/>
        <end position="218"/>
    </location>
</feature>
<gene>
    <name evidence="10" type="ORF">JS528_05135</name>
</gene>